<dbReference type="SUPFAM" id="SSF50370">
    <property type="entry name" value="Ricin B-like lectins"/>
    <property type="match status" value="1"/>
</dbReference>
<dbReference type="Gene3D" id="2.80.10.50">
    <property type="match status" value="2"/>
</dbReference>
<dbReference type="GO" id="GO:0042972">
    <property type="term" value="F:licheninase activity"/>
    <property type="evidence" value="ECO:0007669"/>
    <property type="project" value="UniProtKB-EC"/>
</dbReference>
<organism evidence="12 13">
    <name type="scientific">Streptococcus henryi</name>
    <dbReference type="NCBI Taxonomy" id="439219"/>
    <lineage>
        <taxon>Bacteria</taxon>
        <taxon>Bacillati</taxon>
        <taxon>Bacillota</taxon>
        <taxon>Bacilli</taxon>
        <taxon>Lactobacillales</taxon>
        <taxon>Streptococcaceae</taxon>
        <taxon>Streptococcus</taxon>
    </lineage>
</organism>
<dbReference type="InterPro" id="IPR008263">
    <property type="entry name" value="GH16_AS"/>
</dbReference>
<dbReference type="Gene3D" id="2.60.120.200">
    <property type="match status" value="1"/>
</dbReference>
<evidence type="ECO:0000256" key="9">
    <source>
        <dbReference type="ARBA" id="ARBA00031665"/>
    </source>
</evidence>
<evidence type="ECO:0000256" key="6">
    <source>
        <dbReference type="ARBA" id="ARBA00023295"/>
    </source>
</evidence>
<evidence type="ECO:0000256" key="10">
    <source>
        <dbReference type="PIRSR" id="PIRSR608264-1"/>
    </source>
</evidence>
<dbReference type="InterPro" id="IPR000772">
    <property type="entry name" value="Ricin_B_lectin"/>
</dbReference>
<dbReference type="EC" id="3.2.1.73" evidence="3"/>
<dbReference type="Pfam" id="PF00722">
    <property type="entry name" value="Glyco_hydro_16"/>
    <property type="match status" value="1"/>
</dbReference>
<dbReference type="eggNOG" id="COG2273">
    <property type="taxonomic scope" value="Bacteria"/>
</dbReference>
<feature type="active site" description="Proton donor" evidence="10">
    <location>
        <position position="149"/>
    </location>
</feature>
<evidence type="ECO:0000256" key="3">
    <source>
        <dbReference type="ARBA" id="ARBA00012690"/>
    </source>
</evidence>
<keyword evidence="5" id="KW-0378">Hydrolase</keyword>
<reference evidence="12 13" key="1">
    <citation type="submission" date="2016-10" db="EMBL/GenBank/DDBJ databases">
        <authorList>
            <person name="de Groot N.N."/>
        </authorList>
    </citation>
    <scope>NUCLEOTIDE SEQUENCE [LARGE SCALE GENOMIC DNA]</scope>
    <source>
        <strain evidence="12 13">A-4</strain>
    </source>
</reference>
<dbReference type="InterPro" id="IPR013320">
    <property type="entry name" value="ConA-like_dom_sf"/>
</dbReference>
<dbReference type="InterPro" id="IPR008264">
    <property type="entry name" value="Beta_glucanase"/>
</dbReference>
<dbReference type="NCBIfam" id="NF047856">
    <property type="entry name" value="BGlucanaseBglS"/>
    <property type="match status" value="1"/>
</dbReference>
<dbReference type="PROSITE" id="PS01034">
    <property type="entry name" value="GH16_1"/>
    <property type="match status" value="1"/>
</dbReference>
<evidence type="ECO:0000259" key="11">
    <source>
        <dbReference type="PROSITE" id="PS51762"/>
    </source>
</evidence>
<gene>
    <name evidence="12" type="ORF">SAMN02910293_00613</name>
</gene>
<comment type="catalytic activity">
    <reaction evidence="1">
        <text>Hydrolysis of (1-&gt;4)-beta-D-glucosidic linkages in beta-D-glucans containing (1-&gt;3)- and (1-&gt;4)-bonds.</text>
        <dbReference type="EC" id="3.2.1.73"/>
    </reaction>
</comment>
<dbReference type="STRING" id="439219.SAMN02910293_00613"/>
<evidence type="ECO:0000256" key="5">
    <source>
        <dbReference type="ARBA" id="ARBA00022801"/>
    </source>
</evidence>
<evidence type="ECO:0000256" key="4">
    <source>
        <dbReference type="ARBA" id="ARBA00014569"/>
    </source>
</evidence>
<evidence type="ECO:0000313" key="12">
    <source>
        <dbReference type="EMBL" id="SDB11555.1"/>
    </source>
</evidence>
<keyword evidence="12" id="KW-0430">Lectin</keyword>
<keyword evidence="6" id="KW-0326">Glycosidase</keyword>
<evidence type="ECO:0000256" key="1">
    <source>
        <dbReference type="ARBA" id="ARBA00000481"/>
    </source>
</evidence>
<dbReference type="PRINTS" id="PR00737">
    <property type="entry name" value="GLHYDRLASE16"/>
</dbReference>
<dbReference type="CDD" id="cd02175">
    <property type="entry name" value="GH16_lichenase"/>
    <property type="match status" value="1"/>
</dbReference>
<dbReference type="InterPro" id="IPR035992">
    <property type="entry name" value="Ricin_B-like_lectins"/>
</dbReference>
<dbReference type="AlphaFoldDB" id="A0A1G6AT16"/>
<accession>A0A1G6AT16</accession>
<name>A0A1G6AT16_9STRE</name>
<feature type="active site" description="Nucleophile" evidence="10">
    <location>
        <position position="145"/>
    </location>
</feature>
<dbReference type="CDD" id="cd00161">
    <property type="entry name" value="beta-trefoil_Ricin-like"/>
    <property type="match status" value="1"/>
</dbReference>
<dbReference type="GO" id="GO:0030246">
    <property type="term" value="F:carbohydrate binding"/>
    <property type="evidence" value="ECO:0007669"/>
    <property type="project" value="UniProtKB-KW"/>
</dbReference>
<dbReference type="InterPro" id="IPR000757">
    <property type="entry name" value="Beta-glucanase-like"/>
</dbReference>
<feature type="domain" description="GH16" evidence="11">
    <location>
        <begin position="30"/>
        <end position="257"/>
    </location>
</feature>
<proteinExistence type="inferred from homology"/>
<evidence type="ECO:0000313" key="13">
    <source>
        <dbReference type="Proteomes" id="UP000182508"/>
    </source>
</evidence>
<dbReference type="EMBL" id="FMXP01000006">
    <property type="protein sequence ID" value="SDB11555.1"/>
    <property type="molecule type" value="Genomic_DNA"/>
</dbReference>
<dbReference type="Pfam" id="PF14200">
    <property type="entry name" value="RicinB_lectin_2"/>
    <property type="match status" value="2"/>
</dbReference>
<dbReference type="PROSITE" id="PS50231">
    <property type="entry name" value="RICIN_B_LECTIN"/>
    <property type="match status" value="1"/>
</dbReference>
<protein>
    <recommendedName>
        <fullName evidence="4">Beta-glucanase</fullName>
        <ecNumber evidence="3">3.2.1.73</ecNumber>
    </recommendedName>
    <alternativeName>
        <fullName evidence="9">1,3-1,4-beta-D-glucan 4-glucanohydrolase</fullName>
    </alternativeName>
    <alternativeName>
        <fullName evidence="8">Endo-beta-1,3-1,4 glucanase</fullName>
    </alternativeName>
    <alternativeName>
        <fullName evidence="7">Lichenase</fullName>
    </alternativeName>
</protein>
<comment type="similarity">
    <text evidence="2">Belongs to the glycosyl hydrolase 16 family.</text>
</comment>
<sequence length="405" mass="45842">MWYFLKYAGYILIVRYIYAEKIFSSSRPSNYFLGLKCQGTVSAQSSHYSTGFDRYEASHMELRSGTNGGMFNCTWKPENIAFNGGLMSLKIDGDGRGGYTGGEWRTRDYYGYGLYQVRMKPIKNSGVVSSFFTYTGPSDGTKWDEIDIEFLGKDTTKVQFNYFTDGKGDHEKLYDLGFDASAAFHTYGFDWQKDRITWYVDGKAVYTATNNIPETPGKIMVNAWPGIGVDEWLAPYNGRTPLYAYYDWISYDGSTSSANSSFSSGKTYKIVSKNSGYALDLAWGDSKNGANILQYPYQGNLNQKWLLKPISNGYYIIENSLSGKVLATQDKTAKDGGNVCQWEYQYHPSQEWEIISIGDNLYKIANRQTGLLLNVSYASKDRNANIEVYHDVNSPAQSWWIDLAN</sequence>
<evidence type="ECO:0000256" key="8">
    <source>
        <dbReference type="ARBA" id="ARBA00029771"/>
    </source>
</evidence>
<dbReference type="GO" id="GO:0005975">
    <property type="term" value="P:carbohydrate metabolic process"/>
    <property type="evidence" value="ECO:0007669"/>
    <property type="project" value="InterPro"/>
</dbReference>
<dbReference type="PANTHER" id="PTHR31062">
    <property type="entry name" value="XYLOGLUCAN ENDOTRANSGLUCOSYLASE/HYDROLASE PROTEIN 8-RELATED"/>
    <property type="match status" value="1"/>
</dbReference>
<dbReference type="SUPFAM" id="SSF49899">
    <property type="entry name" value="Concanavalin A-like lectins/glucanases"/>
    <property type="match status" value="1"/>
</dbReference>
<dbReference type="Proteomes" id="UP000182508">
    <property type="component" value="Unassembled WGS sequence"/>
</dbReference>
<dbReference type="PROSITE" id="PS51762">
    <property type="entry name" value="GH16_2"/>
    <property type="match status" value="1"/>
</dbReference>
<keyword evidence="13" id="KW-1185">Reference proteome</keyword>
<evidence type="ECO:0000256" key="2">
    <source>
        <dbReference type="ARBA" id="ARBA00006865"/>
    </source>
</evidence>
<dbReference type="InterPro" id="IPR044791">
    <property type="entry name" value="Beta-glucanase/XTH"/>
</dbReference>
<evidence type="ECO:0000256" key="7">
    <source>
        <dbReference type="ARBA" id="ARBA00029722"/>
    </source>
</evidence>